<accession>A0ABP0LAV1</accession>
<proteinExistence type="predicted"/>
<organism evidence="1 2">
    <name type="scientific">Durusdinium trenchii</name>
    <dbReference type="NCBI Taxonomy" id="1381693"/>
    <lineage>
        <taxon>Eukaryota</taxon>
        <taxon>Sar</taxon>
        <taxon>Alveolata</taxon>
        <taxon>Dinophyceae</taxon>
        <taxon>Suessiales</taxon>
        <taxon>Symbiodiniaceae</taxon>
        <taxon>Durusdinium</taxon>
    </lineage>
</organism>
<evidence type="ECO:0000313" key="1">
    <source>
        <dbReference type="EMBL" id="CAK9036271.1"/>
    </source>
</evidence>
<feature type="non-terminal residue" evidence="1">
    <location>
        <position position="1"/>
    </location>
</feature>
<keyword evidence="2" id="KW-1185">Reference proteome</keyword>
<reference evidence="1 2" key="1">
    <citation type="submission" date="2024-02" db="EMBL/GenBank/DDBJ databases">
        <authorList>
            <person name="Chen Y."/>
            <person name="Shah S."/>
            <person name="Dougan E. K."/>
            <person name="Thang M."/>
            <person name="Chan C."/>
        </authorList>
    </citation>
    <scope>NUCLEOTIDE SEQUENCE [LARGE SCALE GENOMIC DNA]</scope>
</reference>
<comment type="caution">
    <text evidence="1">The sequence shown here is derived from an EMBL/GenBank/DDBJ whole genome shotgun (WGS) entry which is preliminary data.</text>
</comment>
<protein>
    <submittedName>
        <fullName evidence="1">Uncharacterized protein</fullName>
    </submittedName>
</protein>
<sequence length="252" mass="28212">VIYLQRPEPAASEPVRIYAHGLGVITSSCGTCADGNLPNTTLKYRTAGETCLISWQGGQSRCDRSSQSWTYWQDVWTWLGALNPRFYPIEAQPAIRRVARRFATGPWGAGVWWGNTLQYFVVVWIGTMLLWQEGCPQLDYYAYGAPDQPWPPLGGFCEQYQAQGYEEVVKNLPLIEAALQGQQRTVKDLYSALACCSRCEAPCEEVGVGPAPSQIYCTSNCDDALGIVRLWEELADCCPNFRKIIPDKRILI</sequence>
<evidence type="ECO:0000313" key="2">
    <source>
        <dbReference type="Proteomes" id="UP001642484"/>
    </source>
</evidence>
<name>A0ABP0LAV1_9DINO</name>
<dbReference type="EMBL" id="CAXAMN010011780">
    <property type="protein sequence ID" value="CAK9036271.1"/>
    <property type="molecule type" value="Genomic_DNA"/>
</dbReference>
<dbReference type="Proteomes" id="UP001642484">
    <property type="component" value="Unassembled WGS sequence"/>
</dbReference>
<gene>
    <name evidence="1" type="ORF">CCMP2556_LOCUS20223</name>
</gene>